<feature type="transmembrane region" description="Helical" evidence="1">
    <location>
        <begin position="21"/>
        <end position="42"/>
    </location>
</feature>
<gene>
    <name evidence="2" type="ORF">L873DRAFT_824046</name>
</gene>
<keyword evidence="1" id="KW-0812">Transmembrane</keyword>
<accession>A0A3N4JTF8</accession>
<sequence length="120" mass="14066">MMLFKFLHLLFRLGNLFCKSAFLLYYCSTCLLMLGFVGLQYFRWTVSHLLIDFVSKNLSNKIQLLAKASFYLWVSSFKSLFPSFSKCLLWVSLLYDGGGNFAQLPYCWRKSKMTTEVTMF</sequence>
<evidence type="ECO:0000256" key="1">
    <source>
        <dbReference type="SAM" id="Phobius"/>
    </source>
</evidence>
<keyword evidence="1" id="KW-0472">Membrane</keyword>
<reference evidence="2 3" key="1">
    <citation type="journal article" date="2018" name="Nat. Ecol. Evol.">
        <title>Pezizomycetes genomes reveal the molecular basis of ectomycorrhizal truffle lifestyle.</title>
        <authorList>
            <person name="Murat C."/>
            <person name="Payen T."/>
            <person name="Noel B."/>
            <person name="Kuo A."/>
            <person name="Morin E."/>
            <person name="Chen J."/>
            <person name="Kohler A."/>
            <person name="Krizsan K."/>
            <person name="Balestrini R."/>
            <person name="Da Silva C."/>
            <person name="Montanini B."/>
            <person name="Hainaut M."/>
            <person name="Levati E."/>
            <person name="Barry K.W."/>
            <person name="Belfiori B."/>
            <person name="Cichocki N."/>
            <person name="Clum A."/>
            <person name="Dockter R.B."/>
            <person name="Fauchery L."/>
            <person name="Guy J."/>
            <person name="Iotti M."/>
            <person name="Le Tacon F."/>
            <person name="Lindquist E.A."/>
            <person name="Lipzen A."/>
            <person name="Malagnac F."/>
            <person name="Mello A."/>
            <person name="Molinier V."/>
            <person name="Miyauchi S."/>
            <person name="Poulain J."/>
            <person name="Riccioni C."/>
            <person name="Rubini A."/>
            <person name="Sitrit Y."/>
            <person name="Splivallo R."/>
            <person name="Traeger S."/>
            <person name="Wang M."/>
            <person name="Zifcakova L."/>
            <person name="Wipf D."/>
            <person name="Zambonelli A."/>
            <person name="Paolocci F."/>
            <person name="Nowrousian M."/>
            <person name="Ottonello S."/>
            <person name="Baldrian P."/>
            <person name="Spatafora J.W."/>
            <person name="Henrissat B."/>
            <person name="Nagy L.G."/>
            <person name="Aury J.M."/>
            <person name="Wincker P."/>
            <person name="Grigoriev I.V."/>
            <person name="Bonfante P."/>
            <person name="Martin F.M."/>
        </authorList>
    </citation>
    <scope>NUCLEOTIDE SEQUENCE [LARGE SCALE GENOMIC DNA]</scope>
    <source>
        <strain evidence="2 3">120613-1</strain>
    </source>
</reference>
<proteinExistence type="predicted"/>
<keyword evidence="1" id="KW-1133">Transmembrane helix</keyword>
<keyword evidence="3" id="KW-1185">Reference proteome</keyword>
<dbReference type="AlphaFoldDB" id="A0A3N4JTF8"/>
<protein>
    <submittedName>
        <fullName evidence="2">Uncharacterized protein</fullName>
    </submittedName>
</protein>
<name>A0A3N4JTF8_9PEZI</name>
<organism evidence="2 3">
    <name type="scientific">Choiromyces venosus 120613-1</name>
    <dbReference type="NCBI Taxonomy" id="1336337"/>
    <lineage>
        <taxon>Eukaryota</taxon>
        <taxon>Fungi</taxon>
        <taxon>Dikarya</taxon>
        <taxon>Ascomycota</taxon>
        <taxon>Pezizomycotina</taxon>
        <taxon>Pezizomycetes</taxon>
        <taxon>Pezizales</taxon>
        <taxon>Tuberaceae</taxon>
        <taxon>Choiromyces</taxon>
    </lineage>
</organism>
<dbReference type="EMBL" id="ML120381">
    <property type="protein sequence ID" value="RPB00309.1"/>
    <property type="molecule type" value="Genomic_DNA"/>
</dbReference>
<evidence type="ECO:0000313" key="2">
    <source>
        <dbReference type="EMBL" id="RPB00309.1"/>
    </source>
</evidence>
<evidence type="ECO:0000313" key="3">
    <source>
        <dbReference type="Proteomes" id="UP000276215"/>
    </source>
</evidence>
<dbReference type="Proteomes" id="UP000276215">
    <property type="component" value="Unassembled WGS sequence"/>
</dbReference>